<name>A0A934HL18_9RHOB</name>
<keyword evidence="3" id="KW-1185">Reference proteome</keyword>
<dbReference type="Pfam" id="PF11902">
    <property type="entry name" value="DUF3422"/>
    <property type="match status" value="1"/>
</dbReference>
<protein>
    <submittedName>
        <fullName evidence="2">DUF3422 domain-containing protein</fullName>
    </submittedName>
</protein>
<organism evidence="2 3">
    <name type="scientific">Pontibaca salina</name>
    <dbReference type="NCBI Taxonomy" id="2795731"/>
    <lineage>
        <taxon>Bacteria</taxon>
        <taxon>Pseudomonadati</taxon>
        <taxon>Pseudomonadota</taxon>
        <taxon>Alphaproteobacteria</taxon>
        <taxon>Rhodobacterales</taxon>
        <taxon>Roseobacteraceae</taxon>
        <taxon>Pontibaca</taxon>
    </lineage>
</organism>
<evidence type="ECO:0000313" key="2">
    <source>
        <dbReference type="EMBL" id="MBI6630063.1"/>
    </source>
</evidence>
<sequence length="422" mass="47381">MMEPQRPIEEPAPNWSFHDDRETVVTEPHARPSIPVGPQDLVLHLGLKCGEAAQLRLFEILKIDPETINARHWMKQCAVFRSKVEQHTEFTSITLLFPQTGDDASWTGLLAEIAAVNEVEIITLTKVVMEGSSWNEDPSSPSDRRYYGGTMRGGMAVRSTLIPDRAGFITYHVHSPGGTPEATGRRVQRLIEMETYRTLCLLGLPLARRTGDRLAQNESRLINIVRSMGAEGSDDDERLFEALSRLLQSSNAERASTRYRFAASLAYYNLVQHRLTSLEEMELGSLQTITGFVRSRLDPSMATIESVAERQKVLINDLSQALSLLRTRIDLGLNRDNQQLLKSLDARNRQQVLIAQTVEGLSAVAITYYAVGLLSYVLRAVDPVMPPYLPHAMLIAISVPFVLGAVWISLHRMRARWDKHSK</sequence>
<evidence type="ECO:0000256" key="1">
    <source>
        <dbReference type="SAM" id="Phobius"/>
    </source>
</evidence>
<keyword evidence="1" id="KW-0812">Transmembrane</keyword>
<dbReference type="InterPro" id="IPR021830">
    <property type="entry name" value="DUF3422"/>
</dbReference>
<comment type="caution">
    <text evidence="2">The sequence shown here is derived from an EMBL/GenBank/DDBJ whole genome shotgun (WGS) entry which is preliminary data.</text>
</comment>
<feature type="transmembrane region" description="Helical" evidence="1">
    <location>
        <begin position="391"/>
        <end position="410"/>
    </location>
</feature>
<proteinExistence type="predicted"/>
<keyword evidence="1" id="KW-0472">Membrane</keyword>
<evidence type="ECO:0000313" key="3">
    <source>
        <dbReference type="Proteomes" id="UP000613255"/>
    </source>
</evidence>
<keyword evidence="1" id="KW-1133">Transmembrane helix</keyword>
<feature type="transmembrane region" description="Helical" evidence="1">
    <location>
        <begin position="352"/>
        <end position="371"/>
    </location>
</feature>
<dbReference type="EMBL" id="JAEIJD010000006">
    <property type="protein sequence ID" value="MBI6630063.1"/>
    <property type="molecule type" value="Genomic_DNA"/>
</dbReference>
<accession>A0A934HL18</accession>
<dbReference type="AlphaFoldDB" id="A0A934HL18"/>
<reference evidence="2" key="1">
    <citation type="submission" date="2020-12" db="EMBL/GenBank/DDBJ databases">
        <title>Pontibaca salina gen. nov., sp. nov., isolated from marine sediment.</title>
        <authorList>
            <person name="Bo J."/>
            <person name="Wang S."/>
            <person name="Song X."/>
            <person name="Du Z."/>
        </authorList>
    </citation>
    <scope>NUCLEOTIDE SEQUENCE</scope>
    <source>
        <strain evidence="2">S1109L</strain>
    </source>
</reference>
<gene>
    <name evidence="2" type="ORF">JAO82_09215</name>
</gene>
<dbReference type="Proteomes" id="UP000613255">
    <property type="component" value="Unassembled WGS sequence"/>
</dbReference>